<dbReference type="Gene3D" id="1.20.5.1300">
    <property type="match status" value="1"/>
</dbReference>
<dbReference type="GO" id="GO:0000105">
    <property type="term" value="P:L-histidine biosynthetic process"/>
    <property type="evidence" value="ECO:0007669"/>
    <property type="project" value="InterPro"/>
</dbReference>
<evidence type="ECO:0000256" key="1">
    <source>
        <dbReference type="ARBA" id="ARBA00010178"/>
    </source>
</evidence>
<feature type="binding site" evidence="7">
    <location>
        <position position="190"/>
    </location>
    <ligand>
        <name>NAD(+)</name>
        <dbReference type="ChEBI" id="CHEBI:57540"/>
    </ligand>
</feature>
<dbReference type="Pfam" id="PF00815">
    <property type="entry name" value="Histidinol_dh"/>
    <property type="match status" value="1"/>
</dbReference>
<comment type="cofactor">
    <cofactor evidence="9">
        <name>Zn(2+)</name>
        <dbReference type="ChEBI" id="CHEBI:29105"/>
    </cofactor>
    <text evidence="9">Binds 1 zinc ion per subunit.</text>
</comment>
<dbReference type="SUPFAM" id="SSF53720">
    <property type="entry name" value="ALDH-like"/>
    <property type="match status" value="1"/>
</dbReference>
<keyword evidence="3 9" id="KW-0862">Zinc</keyword>
<dbReference type="FunFam" id="3.40.50.1980:FF:000001">
    <property type="entry name" value="Histidinol dehydrogenase"/>
    <property type="match status" value="1"/>
</dbReference>
<feature type="binding site" evidence="8">
    <location>
        <position position="258"/>
    </location>
    <ligand>
        <name>substrate</name>
    </ligand>
</feature>
<keyword evidence="12" id="KW-1185">Reference proteome</keyword>
<reference evidence="11 12" key="1">
    <citation type="submission" date="2020-07" db="EMBL/GenBank/DDBJ databases">
        <authorList>
            <person name="Feng X."/>
        </authorList>
    </citation>
    <scope>NUCLEOTIDE SEQUENCE [LARGE SCALE GENOMIC DNA]</scope>
    <source>
        <strain evidence="11 12">JCM14086</strain>
    </source>
</reference>
<keyword evidence="7" id="KW-0520">NAD</keyword>
<evidence type="ECO:0000256" key="2">
    <source>
        <dbReference type="ARBA" id="ARBA00022723"/>
    </source>
</evidence>
<dbReference type="GO" id="GO:0046872">
    <property type="term" value="F:metal ion binding"/>
    <property type="evidence" value="ECO:0007669"/>
    <property type="project" value="UniProtKB-KW"/>
</dbReference>
<keyword evidence="2 9" id="KW-0479">Metal-binding</keyword>
<evidence type="ECO:0000313" key="12">
    <source>
        <dbReference type="Proteomes" id="UP000525652"/>
    </source>
</evidence>
<feature type="binding site" evidence="8">
    <location>
        <position position="363"/>
    </location>
    <ligand>
        <name>substrate</name>
    </ligand>
</feature>
<feature type="binding site" evidence="9">
    <location>
        <position position="363"/>
    </location>
    <ligand>
        <name>Zn(2+)</name>
        <dbReference type="ChEBI" id="CHEBI:29105"/>
    </ligand>
</feature>
<dbReference type="PANTHER" id="PTHR21256">
    <property type="entry name" value="HISTIDINOL DEHYDROGENASE HDH"/>
    <property type="match status" value="1"/>
</dbReference>
<dbReference type="GO" id="GO:0051287">
    <property type="term" value="F:NAD binding"/>
    <property type="evidence" value="ECO:0007669"/>
    <property type="project" value="InterPro"/>
</dbReference>
<protein>
    <submittedName>
        <fullName evidence="11">Histidinol dehydrogenase</fullName>
        <ecNumber evidence="11">1.1.1.23</ecNumber>
    </submittedName>
</protein>
<feature type="binding site" evidence="8">
    <location>
        <position position="422"/>
    </location>
    <ligand>
        <name>substrate</name>
    </ligand>
</feature>
<dbReference type="FunFam" id="3.40.50.1980:FF:000026">
    <property type="entry name" value="Histidinol dehydrogenase"/>
    <property type="match status" value="1"/>
</dbReference>
<evidence type="ECO:0000256" key="4">
    <source>
        <dbReference type="ARBA" id="ARBA00023002"/>
    </source>
</evidence>
<evidence type="ECO:0000256" key="9">
    <source>
        <dbReference type="PIRSR" id="PIRSR000099-4"/>
    </source>
</evidence>
<evidence type="ECO:0000256" key="10">
    <source>
        <dbReference type="RuleBase" id="RU004175"/>
    </source>
</evidence>
<feature type="active site" description="Proton acceptor" evidence="6">
    <location>
        <position position="327"/>
    </location>
</feature>
<dbReference type="EC" id="1.1.1.23" evidence="11"/>
<evidence type="ECO:0000256" key="6">
    <source>
        <dbReference type="PIRSR" id="PIRSR000099-1"/>
    </source>
</evidence>
<dbReference type="PIRSF" id="PIRSF000099">
    <property type="entry name" value="Histidinol_dh"/>
    <property type="match status" value="1"/>
</dbReference>
<name>A0A7X1AWD9_9BACT</name>
<feature type="binding site" evidence="8">
    <location>
        <position position="236"/>
    </location>
    <ligand>
        <name>substrate</name>
    </ligand>
</feature>
<dbReference type="GO" id="GO:0005829">
    <property type="term" value="C:cytosol"/>
    <property type="evidence" value="ECO:0007669"/>
    <property type="project" value="TreeGrafter"/>
</dbReference>
<feature type="binding site" evidence="9">
    <location>
        <position position="261"/>
    </location>
    <ligand>
        <name>Zn(2+)</name>
        <dbReference type="ChEBI" id="CHEBI:29105"/>
    </ligand>
</feature>
<accession>A0A7X1AWD9</accession>
<comment type="caution">
    <text evidence="11">The sequence shown here is derived from an EMBL/GenBank/DDBJ whole genome shotgun (WGS) entry which is preliminary data.</text>
</comment>
<feature type="binding site" evidence="9">
    <location>
        <position position="258"/>
    </location>
    <ligand>
        <name>Zn(2+)</name>
        <dbReference type="ChEBI" id="CHEBI:29105"/>
    </ligand>
</feature>
<dbReference type="Gene3D" id="3.40.50.1980">
    <property type="entry name" value="Nitrogenase molybdenum iron protein domain"/>
    <property type="match status" value="2"/>
</dbReference>
<feature type="active site" description="Proton acceptor" evidence="6">
    <location>
        <position position="328"/>
    </location>
</feature>
<organism evidence="11 12">
    <name type="scientific">Puniceicoccus vermicola</name>
    <dbReference type="NCBI Taxonomy" id="388746"/>
    <lineage>
        <taxon>Bacteria</taxon>
        <taxon>Pseudomonadati</taxon>
        <taxon>Verrucomicrobiota</taxon>
        <taxon>Opitutia</taxon>
        <taxon>Puniceicoccales</taxon>
        <taxon>Puniceicoccaceae</taxon>
        <taxon>Puniceicoccus</taxon>
    </lineage>
</organism>
<evidence type="ECO:0000256" key="3">
    <source>
        <dbReference type="ARBA" id="ARBA00022833"/>
    </source>
</evidence>
<dbReference type="InterPro" id="IPR016161">
    <property type="entry name" value="Ald_DH/histidinol_DH"/>
</dbReference>
<dbReference type="EMBL" id="JACHVA010000047">
    <property type="protein sequence ID" value="MBC2601223.1"/>
    <property type="molecule type" value="Genomic_DNA"/>
</dbReference>
<gene>
    <name evidence="11" type="primary">hisD</name>
    <name evidence="11" type="ORF">H5P30_05480</name>
</gene>
<feature type="binding site" evidence="9">
    <location>
        <position position="422"/>
    </location>
    <ligand>
        <name>Zn(2+)</name>
        <dbReference type="ChEBI" id="CHEBI:29105"/>
    </ligand>
</feature>
<dbReference type="CDD" id="cd06572">
    <property type="entry name" value="Histidinol_dh"/>
    <property type="match status" value="1"/>
</dbReference>
<feature type="binding site" evidence="8">
    <location>
        <position position="328"/>
    </location>
    <ligand>
        <name>substrate</name>
    </ligand>
</feature>
<evidence type="ECO:0000256" key="5">
    <source>
        <dbReference type="PIRNR" id="PIRNR000099"/>
    </source>
</evidence>
<dbReference type="PRINTS" id="PR00083">
    <property type="entry name" value="HOLDHDRGNASE"/>
</dbReference>
<dbReference type="NCBIfam" id="TIGR00069">
    <property type="entry name" value="hisD"/>
    <property type="match status" value="1"/>
</dbReference>
<dbReference type="AlphaFoldDB" id="A0A7X1AWD9"/>
<dbReference type="InterPro" id="IPR022695">
    <property type="entry name" value="Histidinol_DH_monofunct"/>
</dbReference>
<dbReference type="InterPro" id="IPR012131">
    <property type="entry name" value="Hstdl_DH"/>
</dbReference>
<proteinExistence type="inferred from homology"/>
<feature type="binding site" evidence="7">
    <location>
        <position position="128"/>
    </location>
    <ligand>
        <name>NAD(+)</name>
        <dbReference type="ChEBI" id="CHEBI:57540"/>
    </ligand>
</feature>
<evidence type="ECO:0000313" key="11">
    <source>
        <dbReference type="EMBL" id="MBC2601223.1"/>
    </source>
</evidence>
<feature type="binding site" evidence="8">
    <location>
        <position position="417"/>
    </location>
    <ligand>
        <name>substrate</name>
    </ligand>
</feature>
<dbReference type="GO" id="GO:0004399">
    <property type="term" value="F:histidinol dehydrogenase activity"/>
    <property type="evidence" value="ECO:0007669"/>
    <property type="project" value="UniProtKB-EC"/>
</dbReference>
<dbReference type="RefSeq" id="WP_185691947.1">
    <property type="nucleotide sequence ID" value="NZ_JACHVA010000047.1"/>
</dbReference>
<feature type="binding site" evidence="8">
    <location>
        <position position="261"/>
    </location>
    <ligand>
        <name>substrate</name>
    </ligand>
</feature>
<dbReference type="Proteomes" id="UP000525652">
    <property type="component" value="Unassembled WGS sequence"/>
</dbReference>
<feature type="binding site" evidence="7">
    <location>
        <position position="213"/>
    </location>
    <ligand>
        <name>NAD(+)</name>
        <dbReference type="ChEBI" id="CHEBI:57540"/>
    </ligand>
</feature>
<dbReference type="PANTHER" id="PTHR21256:SF2">
    <property type="entry name" value="HISTIDINE BIOSYNTHESIS TRIFUNCTIONAL PROTEIN"/>
    <property type="match status" value="1"/>
</dbReference>
<sequence length="436" mass="46831">MKVITMDAARAAGAVKRFQESVSFSVETSAAVRPVLEEIQAKGDAAVLDFTERFDGVRLDRRKLRVTAEEMAAGWKRLSASEKKAIRHSIRAIRDYHRKCLPKGWSGKNAEGMTVGERFYPLKRVGLYVPGGRVPLVSTVLMTVVPAQVAGAEEIALCTPPQKDGSVADGLLGAFHALGLSEVYRIGGAQAIGAMAYGTRTIPAVDMVAGPGNAFVMEAKRQVYGQVGIDLLPGPSEVMVIADEGANPAWVAADLLSQAEHGTGKEKIYLAVPSKDLWKKIKAELKDQLAGIENSETMEKILKNRFLIGVYRSDEDVTAFANAVAPEHLELQVAPGKIASLSRDITTAGAILQGYHTPTVLGDFVAGPSHTLPTDGTGRFSGGLQAIDFMRRSSFVRSTAKANRTVLPTVEAFGEMESLPVHTASLRCRVDSEEQS</sequence>
<dbReference type="InterPro" id="IPR001692">
    <property type="entry name" value="Histidinol_DH_CS"/>
</dbReference>
<evidence type="ECO:0000256" key="7">
    <source>
        <dbReference type="PIRSR" id="PIRSR000099-2"/>
    </source>
</evidence>
<comment type="similarity">
    <text evidence="1 5 10">Belongs to the histidinol dehydrogenase family.</text>
</comment>
<keyword evidence="4 5" id="KW-0560">Oxidoreductase</keyword>
<dbReference type="PROSITE" id="PS00611">
    <property type="entry name" value="HISOL_DEHYDROGENASE"/>
    <property type="match status" value="1"/>
</dbReference>
<evidence type="ECO:0000256" key="8">
    <source>
        <dbReference type="PIRSR" id="PIRSR000099-3"/>
    </source>
</evidence>